<comment type="similarity">
    <text evidence="1">Belongs to the FAM178 family.</text>
</comment>
<feature type="compositionally biased region" description="Basic and acidic residues" evidence="2">
    <location>
        <begin position="811"/>
        <end position="825"/>
    </location>
</feature>
<feature type="compositionally biased region" description="Basic and acidic residues" evidence="2">
    <location>
        <begin position="1592"/>
        <end position="1607"/>
    </location>
</feature>
<dbReference type="InterPro" id="IPR044276">
    <property type="entry name" value="CANIN_dom"/>
</dbReference>
<dbReference type="GeneTree" id="ENSGT00530000064017"/>
<dbReference type="STRING" id="8010.ENSELUP00000022726"/>
<reference evidence="4" key="4">
    <citation type="submission" date="2025-09" db="UniProtKB">
        <authorList>
            <consortium name="Ensembl"/>
        </authorList>
    </citation>
    <scope>IDENTIFICATION</scope>
</reference>
<feature type="region of interest" description="Disordered" evidence="2">
    <location>
        <begin position="1487"/>
        <end position="1607"/>
    </location>
</feature>
<proteinExistence type="inferred from homology"/>
<dbReference type="PANTHER" id="PTHR16046">
    <property type="entry name" value="SMC5-SMC6 COMPLEX LOCALIZATION FACTOR 2"/>
    <property type="match status" value="1"/>
</dbReference>
<feature type="compositionally biased region" description="Acidic residues" evidence="2">
    <location>
        <begin position="1438"/>
        <end position="1465"/>
    </location>
</feature>
<organism evidence="4 5">
    <name type="scientific">Esox lucius</name>
    <name type="common">Northern pike</name>
    <dbReference type="NCBI Taxonomy" id="8010"/>
    <lineage>
        <taxon>Eukaryota</taxon>
        <taxon>Metazoa</taxon>
        <taxon>Chordata</taxon>
        <taxon>Craniata</taxon>
        <taxon>Vertebrata</taxon>
        <taxon>Euteleostomi</taxon>
        <taxon>Actinopterygii</taxon>
        <taxon>Neopterygii</taxon>
        <taxon>Teleostei</taxon>
        <taxon>Protacanthopterygii</taxon>
        <taxon>Esociformes</taxon>
        <taxon>Esocidae</taxon>
        <taxon>Esox</taxon>
    </lineage>
</organism>
<keyword evidence="5" id="KW-1185">Reference proteome</keyword>
<dbReference type="InterPro" id="IPR026161">
    <property type="entry name" value="FAM178"/>
</dbReference>
<feature type="compositionally biased region" description="Basic and acidic residues" evidence="2">
    <location>
        <begin position="1534"/>
        <end position="1563"/>
    </location>
</feature>
<protein>
    <recommendedName>
        <fullName evidence="3">Coiled-coil SMC6 And NSE5 INteracting (CANIN) domain-containing protein</fullName>
    </recommendedName>
</protein>
<reference evidence="4" key="3">
    <citation type="submission" date="2025-08" db="UniProtKB">
        <authorList>
            <consortium name="Ensembl"/>
        </authorList>
    </citation>
    <scope>IDENTIFICATION</scope>
</reference>
<feature type="compositionally biased region" description="Basic and acidic residues" evidence="2">
    <location>
        <begin position="1572"/>
        <end position="1582"/>
    </location>
</feature>
<feature type="compositionally biased region" description="Polar residues" evidence="2">
    <location>
        <begin position="195"/>
        <end position="208"/>
    </location>
</feature>
<evidence type="ECO:0000313" key="4">
    <source>
        <dbReference type="Ensembl" id="ENSELUP00000022726.3"/>
    </source>
</evidence>
<name>A0A3P8Z1P4_ESOLU</name>
<sequence length="1607" mass="178718">MRDQFPNYLQKAVVKDIIPLGSPRIKQPLAPPSLQEAPINTSEPLGCMSDLNTHPFPKRALPMDQLRAKPSPDPSGVHNRTSGGASDAKPSSHPHHSSGVHNRTSGGTSDAKPSSHPPPPHISGVHNRTSGGASDAKPSSHPHHSSGVHNRTSGGASDAKPSSHPHPPHTSGVNNRTSGGASDAKPSSHPHHSSGVHNRTSGGTSDAKPSSHPPPPHTSGVHRRASGSVSDAKPRPQPPHSSGLDHRASGGVSDIKSSTHPPHPSGVHNRTSGGGARSDTKPSPRPPHWSGVHHTTSGGGARKDAKPGLAIFTNTHNGRMQPSHKPQSSSQSPVSPNSCKALAFRPRDSVDYGGLPNEQMNRDLKVGSPKPQFIGYQPRKFSPPSTPTSTRPAQSSHPPPSNMDPHSPGKTPAEHRHYSQKLSHSLHSTSQHKAGGNGKEANEVPNEKSHGFMDQGGPNPSNRCYTPVGKRSLSLKKRRPSDSRREDTDNKRLRSEMYTSNTALSHTSHPTYGTASSKMSPDPKVPCLKRVFMKDNLKSSPTLRLMDHRSLTTETEPRTVSNFPLTTAKPARRLFTCEGQVPSRNPVVVIRNPDPRSGNCCNPSRHTVKMPVQCTSRGEGRQQESRREKCQPNKETPGPISRSKILASNEIPSYRVAAAEHRKQLLDPKINSVAFVRLESCQTQLTKLETDSCRKATASSASSPSEERSLKVDVASGLTVAPAIPKVRHVVEESGKAGAGLQSSGFASAGFGSQRDENANVNTELSGQTAPLSASATPSSRFMGGLFSMETLVLNTSPCTPHRSPSPASALDREGKDEVRKEGQQKPRKCLSFIEKDPLDVELGLDLDLSLGLEFELSQESSSSEEDQLPSLQQILDRTARPPDTPVKGTYPSPNTPVGPRHHSQPPESYKTKPTSYKNNLDEMLKENKSIQRSKDVQTKLRLACEENLLRLAEEEEEKSTEEAISHEHKEFLQRFSVVSGAIRDLHPGEAVFSLENFGRLFNQHTLKLRNCNVTPRNTAQKTLLWSTPDQFSSQVSSGLFQRAYSSSPCPPQVTLWLFQMMSVHSDMLICHHVLAALSDIAFTAADHIVLNKGERFEVWVPSVADISLVFMNMGVPFVTLFPLEDLQPPFTEGDLIEGIEISTNRLSTEEHVRTFPEHNFDSVIEYLFLCTSLCPRTYCDRDLLLLMTVMCTVGLDTQLTLLPKEHLRSLLRNLVNSIKDLDNMLPRICRSLIDLTEDHHNLRWLVQLLPDNMRGKQLRRHLSMSAISKLLNNQCTYKSSNAEFQLSDLRRYLPRMRPSSLLHYLANSRSGQNPHRVKEEQEDDCASLDQQAYYLCYSLLSLANEATIFEFFPQKQKRQLLLLSAELEKHIKCDIRESEKMLYRSKVKDFVARIYTKWQVVVHKSRPLQGKLYEYWIPLPEDAMSSSQENQQSIKESEEEMFMEVEGEEEEEEEEEGEGGEEDAKEEKKEKILKMDLALEEEKEILEEKFLKIDDNNDEEEEEEEEEEERMEVALEESDEQPKTEDMEEELAEFEKEETGTDKPKEEVEKRGKQPMETEDGGKIQNESEMDENRRDPREAETETTEQEEDMERKCTELKEKPEKQS</sequence>
<dbReference type="PANTHER" id="PTHR16046:SF9">
    <property type="entry name" value="SMC5-SMC6 COMPLEX LOCALIZATION FACTOR PROTEIN 2"/>
    <property type="match status" value="1"/>
</dbReference>
<feature type="compositionally biased region" description="Acidic residues" evidence="2">
    <location>
        <begin position="1497"/>
        <end position="1520"/>
    </location>
</feature>
<accession>A0A3P8Z1P4</accession>
<evidence type="ECO:0000256" key="1">
    <source>
        <dbReference type="ARBA" id="ARBA00010311"/>
    </source>
</evidence>
<gene>
    <name evidence="4" type="primary">GATA3</name>
</gene>
<feature type="compositionally biased region" description="Polar residues" evidence="2">
    <location>
        <begin position="1425"/>
        <end position="1435"/>
    </location>
</feature>
<feature type="region of interest" description="Disordered" evidence="2">
    <location>
        <begin position="796"/>
        <end position="829"/>
    </location>
</feature>
<feature type="compositionally biased region" description="Basic and acidic residues" evidence="2">
    <location>
        <begin position="440"/>
        <end position="451"/>
    </location>
</feature>
<feature type="compositionally biased region" description="Low complexity" evidence="2">
    <location>
        <begin position="321"/>
        <end position="338"/>
    </location>
</feature>
<feature type="compositionally biased region" description="Basic and acidic residues" evidence="2">
    <location>
        <begin position="618"/>
        <end position="632"/>
    </location>
</feature>
<evidence type="ECO:0000313" key="5">
    <source>
        <dbReference type="Proteomes" id="UP000265140"/>
    </source>
</evidence>
<feature type="region of interest" description="Disordered" evidence="2">
    <location>
        <begin position="19"/>
        <end position="522"/>
    </location>
</feature>
<dbReference type="Proteomes" id="UP000265140">
    <property type="component" value="Chromosome 6"/>
</dbReference>
<feature type="region of interest" description="Disordered" evidence="2">
    <location>
        <begin position="879"/>
        <end position="916"/>
    </location>
</feature>
<feature type="domain" description="Coiled-coil SMC6 And NSE5 INteracting (CANIN)" evidence="3">
    <location>
        <begin position="911"/>
        <end position="1277"/>
    </location>
</feature>
<evidence type="ECO:0000259" key="3">
    <source>
        <dbReference type="Pfam" id="PF14816"/>
    </source>
</evidence>
<dbReference type="Ensembl" id="ENSELUT00000033758.3">
    <property type="protein sequence ID" value="ENSELUP00000022726.3"/>
    <property type="gene ID" value="ENSELUG00000021674.3"/>
</dbReference>
<feature type="compositionally biased region" description="Basic and acidic residues" evidence="2">
    <location>
        <begin position="480"/>
        <end position="495"/>
    </location>
</feature>
<feature type="compositionally biased region" description="Basic and acidic residues" evidence="2">
    <location>
        <begin position="1487"/>
        <end position="1496"/>
    </location>
</feature>
<evidence type="ECO:0000256" key="2">
    <source>
        <dbReference type="SAM" id="MobiDB-lite"/>
    </source>
</evidence>
<feature type="compositionally biased region" description="Polar residues" evidence="2">
    <location>
        <begin position="497"/>
        <end position="519"/>
    </location>
</feature>
<feature type="region of interest" description="Disordered" evidence="2">
    <location>
        <begin position="1425"/>
        <end position="1470"/>
    </location>
</feature>
<feature type="region of interest" description="Disordered" evidence="2">
    <location>
        <begin position="613"/>
        <end position="641"/>
    </location>
</feature>
<dbReference type="Pfam" id="PF14816">
    <property type="entry name" value="CANIN"/>
    <property type="match status" value="1"/>
</dbReference>
<feature type="compositionally biased region" description="Polar residues" evidence="2">
    <location>
        <begin position="420"/>
        <end position="432"/>
    </location>
</feature>
<reference evidence="4" key="2">
    <citation type="submission" date="2020-02" db="EMBL/GenBank/DDBJ databases">
        <title>Esox lucius (northern pike) genome, fEsoLuc1, primary haplotype.</title>
        <authorList>
            <person name="Myers G."/>
            <person name="Karagic N."/>
            <person name="Meyer A."/>
            <person name="Pippel M."/>
            <person name="Reichard M."/>
            <person name="Winkler S."/>
            <person name="Tracey A."/>
            <person name="Sims Y."/>
            <person name="Howe K."/>
            <person name="Rhie A."/>
            <person name="Formenti G."/>
            <person name="Durbin R."/>
            <person name="Fedrigo O."/>
            <person name="Jarvis E.D."/>
        </authorList>
    </citation>
    <scope>NUCLEOTIDE SEQUENCE [LARGE SCALE GENOMIC DNA]</scope>
</reference>
<feature type="compositionally biased region" description="Polar residues" evidence="2">
    <location>
        <begin position="99"/>
        <end position="112"/>
    </location>
</feature>
<reference evidence="5" key="1">
    <citation type="journal article" date="2014" name="PLoS ONE">
        <title>The genome and linkage map of the northern pike (Esox lucius): conserved synteny revealed between the salmonid sister group and the Neoteleostei.</title>
        <authorList>
            <person name="Rondeau E.B."/>
            <person name="Minkley D.R."/>
            <person name="Leong J.S."/>
            <person name="Messmer A.M."/>
            <person name="Jantzen J.R."/>
            <person name="von Schalburg K.R."/>
            <person name="Lemon C."/>
            <person name="Bird N.H."/>
            <person name="Koop B.F."/>
        </authorList>
    </citation>
    <scope>NUCLEOTIDE SEQUENCE</scope>
</reference>
<dbReference type="Bgee" id="ENSELUG00000021674">
    <property type="expression patterns" value="Expressed in spleen and 14 other cell types or tissues"/>
</dbReference>